<dbReference type="EMBL" id="CP032101">
    <property type="protein sequence ID" value="AXX86090.1"/>
    <property type="molecule type" value="Genomic_DNA"/>
</dbReference>
<accession>A0A347THL2</accession>
<dbReference type="InterPro" id="IPR004358">
    <property type="entry name" value="Sig_transdc_His_kin-like_C"/>
</dbReference>
<evidence type="ECO:0000256" key="5">
    <source>
        <dbReference type="ARBA" id="ARBA00022741"/>
    </source>
</evidence>
<reference evidence="16" key="1">
    <citation type="submission" date="2017-09" db="EMBL/GenBank/DDBJ databases">
        <title>Arcobacter canalis sp. nov., a new species isolated from a water canal contaminated with urban sewage.</title>
        <authorList>
            <person name="Perez-Cataluna A."/>
            <person name="Salas-Masso N."/>
            <person name="Figueras M.J."/>
        </authorList>
    </citation>
    <scope>NUCLEOTIDE SEQUENCE [LARGE SCALE GENOMIC DNA]</scope>
    <source>
        <strain evidence="16">CECT 7727</strain>
    </source>
</reference>
<dbReference type="Proteomes" id="UP000224740">
    <property type="component" value="Unassembled WGS sequence"/>
</dbReference>
<dbReference type="Gene3D" id="3.40.50.2300">
    <property type="match status" value="2"/>
</dbReference>
<evidence type="ECO:0000259" key="11">
    <source>
        <dbReference type="PROSITE" id="PS50109"/>
    </source>
</evidence>
<keyword evidence="9" id="KW-1133">Transmembrane helix</keyword>
<dbReference type="SUPFAM" id="SSF55785">
    <property type="entry name" value="PYP-like sensor domain (PAS domain)"/>
    <property type="match status" value="1"/>
</dbReference>
<dbReference type="PANTHER" id="PTHR43065:SF10">
    <property type="entry name" value="PEROXIDE STRESS-ACTIVATED HISTIDINE KINASE MAK3"/>
    <property type="match status" value="1"/>
</dbReference>
<keyword evidence="3" id="KW-0597">Phosphoprotein</keyword>
<dbReference type="EMBL" id="NXAO01000118">
    <property type="protein sequence ID" value="PHO14043.1"/>
    <property type="molecule type" value="Genomic_DNA"/>
</dbReference>
<organism evidence="14 17">
    <name type="scientific">Malaciobacter marinus</name>
    <dbReference type="NCBI Taxonomy" id="505249"/>
    <lineage>
        <taxon>Bacteria</taxon>
        <taxon>Pseudomonadati</taxon>
        <taxon>Campylobacterota</taxon>
        <taxon>Epsilonproteobacteria</taxon>
        <taxon>Campylobacterales</taxon>
        <taxon>Arcobacteraceae</taxon>
        <taxon>Malaciobacter</taxon>
    </lineage>
</organism>
<evidence type="ECO:0000256" key="3">
    <source>
        <dbReference type="ARBA" id="ARBA00022553"/>
    </source>
</evidence>
<keyword evidence="16" id="KW-1185">Reference proteome</keyword>
<evidence type="ECO:0000259" key="13">
    <source>
        <dbReference type="PROSITE" id="PS50113"/>
    </source>
</evidence>
<dbReference type="Gene3D" id="3.30.565.10">
    <property type="entry name" value="Histidine kinase-like ATPase, C-terminal domain"/>
    <property type="match status" value="1"/>
</dbReference>
<dbReference type="Proteomes" id="UP000264693">
    <property type="component" value="Chromosome"/>
</dbReference>
<dbReference type="Pfam" id="PF00989">
    <property type="entry name" value="PAS"/>
    <property type="match status" value="1"/>
</dbReference>
<protein>
    <recommendedName>
        <fullName evidence="2">histidine kinase</fullName>
        <ecNumber evidence="2">2.7.13.3</ecNumber>
    </recommendedName>
</protein>
<dbReference type="Gene3D" id="1.10.287.130">
    <property type="match status" value="1"/>
</dbReference>
<dbReference type="PRINTS" id="PR00344">
    <property type="entry name" value="BCTRLSENSOR"/>
</dbReference>
<dbReference type="InterPro" id="IPR036890">
    <property type="entry name" value="HATPase_C_sf"/>
</dbReference>
<dbReference type="Pfam" id="PF04392">
    <property type="entry name" value="ABC_sub_bind"/>
    <property type="match status" value="1"/>
</dbReference>
<sequence>MKYKKLLLLFFILFNTFAFAQFEKNVLILNSYHRGFLYSDNIIKGIEQSFYKRGEVDINVLYMDYKRVNSKLYLKKLVDLYSLQLKRRQYDLIIAIDKFAYDFAIKNYNKLFKNEQIVYSGIEEFDKSKLEKYNLQNRVHAILSRRDITDNIKFISKVIPKLKKLYIINDSLSSEKTNIYVEKAFKQMNKRFEVEYIQYSTLKKLSDEFSVKKLNEAIFFVKFYENEKKNLNKDSEIARFLNSSKLAVFATDDLFLKKGIVGGKLVPIVKLGQETGQVALDILDNKIDFMVRKSIAYDYKFDSLKLGEYKINPYYYYNNYEIVNKPLDFFEKHRTFLEILFLLFPLLVLLVIGLLHNIYSRRKTEKLLKERIDFDETLLNAIESPIFWQNKDGRIVDFNTKFSSMIGISQENLYLSSLRKLRGIKRVGNLLLALENYSKKPENNSHFNFEIKDGKKRVYLIKQAKYKDEKSENSGLVTILTDITKEKEIEQEKERNQEFLIQQSKLAEIGEIFSAIAHQWKAPLVEITTIAQESFYTNEDNNKESESYVKDIMTQVKYMNDTINDFQDFIKPSNKKTIFDVHEAISSLLKIVEHNIRFNYIKININLKTNTNVMVYGYRNEFMQSLLNIINNAKDELVKKDFNNRNVNIEIFNDQDKLLITIKDNAGGINEKDMENIFNPYYSTKEDGSGIGLYMTKVIIEDKMNGKIQVKNTKVGACFTIILEQNYENTRT</sequence>
<dbReference type="InterPro" id="IPR036097">
    <property type="entry name" value="HisK_dim/P_sf"/>
</dbReference>
<feature type="transmembrane region" description="Helical" evidence="9">
    <location>
        <begin position="339"/>
        <end position="359"/>
    </location>
</feature>
<evidence type="ECO:0000256" key="10">
    <source>
        <dbReference type="SAM" id="SignalP"/>
    </source>
</evidence>
<dbReference type="PROSITE" id="PS50113">
    <property type="entry name" value="PAC"/>
    <property type="match status" value="1"/>
</dbReference>
<keyword evidence="6 14" id="KW-0418">Kinase</keyword>
<comment type="catalytic activity">
    <reaction evidence="1">
        <text>ATP + protein L-histidine = ADP + protein N-phospho-L-histidine.</text>
        <dbReference type="EC" id="2.7.13.3"/>
    </reaction>
</comment>
<dbReference type="InterPro" id="IPR013767">
    <property type="entry name" value="PAS_fold"/>
</dbReference>
<name>A0A347THL2_9BACT</name>
<feature type="chain" id="PRO_5017749507" description="histidine kinase" evidence="10">
    <location>
        <begin position="21"/>
        <end position="732"/>
    </location>
</feature>
<keyword evidence="9" id="KW-0472">Membrane</keyword>
<evidence type="ECO:0000256" key="4">
    <source>
        <dbReference type="ARBA" id="ARBA00022679"/>
    </source>
</evidence>
<evidence type="ECO:0000256" key="8">
    <source>
        <dbReference type="ARBA" id="ARBA00023012"/>
    </source>
</evidence>
<evidence type="ECO:0000313" key="17">
    <source>
        <dbReference type="Proteomes" id="UP000264693"/>
    </source>
</evidence>
<dbReference type="PANTHER" id="PTHR43065">
    <property type="entry name" value="SENSOR HISTIDINE KINASE"/>
    <property type="match status" value="1"/>
</dbReference>
<evidence type="ECO:0000256" key="7">
    <source>
        <dbReference type="ARBA" id="ARBA00022840"/>
    </source>
</evidence>
<keyword evidence="7" id="KW-0067">ATP-binding</keyword>
<feature type="signal peptide" evidence="10">
    <location>
        <begin position="1"/>
        <end position="20"/>
    </location>
</feature>
<dbReference type="Gene3D" id="3.30.450.20">
    <property type="entry name" value="PAS domain"/>
    <property type="match status" value="1"/>
</dbReference>
<keyword evidence="9" id="KW-0812">Transmembrane</keyword>
<dbReference type="SUPFAM" id="SSF47384">
    <property type="entry name" value="Homodimeric domain of signal transducing histidine kinase"/>
    <property type="match status" value="1"/>
</dbReference>
<dbReference type="InterPro" id="IPR000014">
    <property type="entry name" value="PAS"/>
</dbReference>
<evidence type="ECO:0000256" key="1">
    <source>
        <dbReference type="ARBA" id="ARBA00000085"/>
    </source>
</evidence>
<evidence type="ECO:0000259" key="12">
    <source>
        <dbReference type="PROSITE" id="PS50112"/>
    </source>
</evidence>
<dbReference type="InterPro" id="IPR000700">
    <property type="entry name" value="PAS-assoc_C"/>
</dbReference>
<dbReference type="GO" id="GO:0005524">
    <property type="term" value="F:ATP binding"/>
    <property type="evidence" value="ECO:0007669"/>
    <property type="project" value="UniProtKB-KW"/>
</dbReference>
<keyword evidence="5" id="KW-0547">Nucleotide-binding</keyword>
<proteinExistence type="predicted"/>
<dbReference type="SMART" id="SM00387">
    <property type="entry name" value="HATPase_c"/>
    <property type="match status" value="1"/>
</dbReference>
<dbReference type="AlphaFoldDB" id="A0A347THL2"/>
<dbReference type="KEGG" id="amar:AMRN_0320"/>
<evidence type="ECO:0000256" key="9">
    <source>
        <dbReference type="SAM" id="Phobius"/>
    </source>
</evidence>
<evidence type="ECO:0000313" key="16">
    <source>
        <dbReference type="Proteomes" id="UP000224740"/>
    </source>
</evidence>
<keyword evidence="8" id="KW-0902">Two-component regulatory system</keyword>
<dbReference type="PROSITE" id="PS50112">
    <property type="entry name" value="PAS"/>
    <property type="match status" value="1"/>
</dbReference>
<dbReference type="NCBIfam" id="TIGR00229">
    <property type="entry name" value="sensory_box"/>
    <property type="match status" value="1"/>
</dbReference>
<evidence type="ECO:0000256" key="2">
    <source>
        <dbReference type="ARBA" id="ARBA00012438"/>
    </source>
</evidence>
<keyword evidence="10" id="KW-0732">Signal</keyword>
<feature type="domain" description="PAS" evidence="12">
    <location>
        <begin position="378"/>
        <end position="413"/>
    </location>
</feature>
<dbReference type="PROSITE" id="PS50109">
    <property type="entry name" value="HIS_KIN"/>
    <property type="match status" value="1"/>
</dbReference>
<dbReference type="SUPFAM" id="SSF55874">
    <property type="entry name" value="ATPase domain of HSP90 chaperone/DNA topoisomerase II/histidine kinase"/>
    <property type="match status" value="1"/>
</dbReference>
<feature type="domain" description="Histidine kinase" evidence="11">
    <location>
        <begin position="515"/>
        <end position="727"/>
    </location>
</feature>
<reference evidence="14 17" key="3">
    <citation type="submission" date="2018-08" db="EMBL/GenBank/DDBJ databases">
        <title>Complete genome of the Arcobacter marinus type strain JCM 15502.</title>
        <authorList>
            <person name="Miller W.G."/>
            <person name="Yee E."/>
            <person name="Huynh S."/>
            <person name="Parker C.T."/>
        </authorList>
    </citation>
    <scope>NUCLEOTIDE SEQUENCE [LARGE SCALE GENOMIC DNA]</scope>
    <source>
        <strain evidence="14 17">JCM 15502</strain>
    </source>
</reference>
<dbReference type="InterPro" id="IPR007487">
    <property type="entry name" value="ABC_transpt-TYRBP-like"/>
</dbReference>
<dbReference type="InterPro" id="IPR035965">
    <property type="entry name" value="PAS-like_dom_sf"/>
</dbReference>
<dbReference type="InterPro" id="IPR003594">
    <property type="entry name" value="HATPase_dom"/>
</dbReference>
<dbReference type="RefSeq" id="WP_099312732.1">
    <property type="nucleotide sequence ID" value="NZ_CP032101.1"/>
</dbReference>
<feature type="domain" description="PAC" evidence="13">
    <location>
        <begin position="443"/>
        <end position="495"/>
    </location>
</feature>
<evidence type="ECO:0000313" key="15">
    <source>
        <dbReference type="EMBL" id="PHO14043.1"/>
    </source>
</evidence>
<keyword evidence="4" id="KW-0808">Transferase</keyword>
<reference evidence="15" key="2">
    <citation type="submission" date="2017-09" db="EMBL/GenBank/DDBJ databases">
        <authorList>
            <person name="Perez-Cataluna A."/>
            <person name="Figueras M.J."/>
            <person name="Salas-Masso N."/>
        </authorList>
    </citation>
    <scope>NUCLEOTIDE SEQUENCE</scope>
    <source>
        <strain evidence="15">CECT 7727</strain>
    </source>
</reference>
<dbReference type="GO" id="GO:0006355">
    <property type="term" value="P:regulation of DNA-templated transcription"/>
    <property type="evidence" value="ECO:0007669"/>
    <property type="project" value="InterPro"/>
</dbReference>
<dbReference type="Pfam" id="PF02518">
    <property type="entry name" value="HATPase_c"/>
    <property type="match status" value="1"/>
</dbReference>
<evidence type="ECO:0000313" key="14">
    <source>
        <dbReference type="EMBL" id="AXX86090.1"/>
    </source>
</evidence>
<dbReference type="EC" id="2.7.13.3" evidence="2"/>
<dbReference type="GO" id="GO:0000155">
    <property type="term" value="F:phosphorelay sensor kinase activity"/>
    <property type="evidence" value="ECO:0007669"/>
    <property type="project" value="InterPro"/>
</dbReference>
<evidence type="ECO:0000256" key="6">
    <source>
        <dbReference type="ARBA" id="ARBA00022777"/>
    </source>
</evidence>
<gene>
    <name evidence="14" type="ORF">AMRN_0320</name>
    <name evidence="15" type="ORF">CPH92_14000</name>
</gene>
<dbReference type="InterPro" id="IPR005467">
    <property type="entry name" value="His_kinase_dom"/>
</dbReference>